<sequence length="287" mass="30944">MNFLDQLRAAERLNDSLLCVGLDPDPAKFPTHWKGDAGRIYDFCAAIVDATKDLVSAFKPQIAYFAAHRAEDQLEQLMAHMKRTAPHVPVILDAKRGDIGATAEQYAREAFERYQADAVTLSPFMGRDSIEPYLRYPDKGAFLLCRTSNPGGDDWQMQRLADQPGQPRLFEHLARLAQGDWNLNGQLGLVVGATYPQEIERVRALAPSLPLLVPGVGAQGGDAQATVAAGWRVAQGGGTVIVNSSRAVLYASSGEDFAAAARRVAQATRESLRPASPVGTASKASAN</sequence>
<comment type="pathway">
    <text evidence="1 7">Pyrimidine metabolism; UMP biosynthesis via de novo pathway; UMP from orotate: step 2/2.</text>
</comment>
<dbReference type="AlphaFoldDB" id="A0A0U3MNI1"/>
<dbReference type="NCBIfam" id="TIGR02127">
    <property type="entry name" value="pyrF_sub2"/>
    <property type="match status" value="1"/>
</dbReference>
<evidence type="ECO:0000256" key="1">
    <source>
        <dbReference type="ARBA" id="ARBA00004861"/>
    </source>
</evidence>
<dbReference type="PANTHER" id="PTHR43375:SF1">
    <property type="entry name" value="OROTIDINE 5'-PHOSPHATE DECARBOXYLASE"/>
    <property type="match status" value="1"/>
</dbReference>
<dbReference type="SMART" id="SM00934">
    <property type="entry name" value="OMPdecase"/>
    <property type="match status" value="1"/>
</dbReference>
<organism evidence="9 10">
    <name type="scientific">Roseateles depolymerans</name>
    <dbReference type="NCBI Taxonomy" id="76731"/>
    <lineage>
        <taxon>Bacteria</taxon>
        <taxon>Pseudomonadati</taxon>
        <taxon>Pseudomonadota</taxon>
        <taxon>Betaproteobacteria</taxon>
        <taxon>Burkholderiales</taxon>
        <taxon>Sphaerotilaceae</taxon>
        <taxon>Roseateles</taxon>
    </lineage>
</organism>
<dbReference type="Gene3D" id="3.20.20.70">
    <property type="entry name" value="Aldolase class I"/>
    <property type="match status" value="1"/>
</dbReference>
<dbReference type="HAMAP" id="MF_01215">
    <property type="entry name" value="OMPdecase_type2"/>
    <property type="match status" value="1"/>
</dbReference>
<dbReference type="OrthoDB" id="9808470at2"/>
<keyword evidence="3 7" id="KW-0210">Decarboxylase</keyword>
<dbReference type="InterPro" id="IPR011060">
    <property type="entry name" value="RibuloseP-bd_barrel"/>
</dbReference>
<dbReference type="InterPro" id="IPR011995">
    <property type="entry name" value="OMPdecase_type-2"/>
</dbReference>
<evidence type="ECO:0000256" key="4">
    <source>
        <dbReference type="ARBA" id="ARBA00022975"/>
    </source>
</evidence>
<keyword evidence="4 7" id="KW-0665">Pyrimidine biosynthesis</keyword>
<dbReference type="Pfam" id="PF00215">
    <property type="entry name" value="OMPdecase"/>
    <property type="match status" value="1"/>
</dbReference>
<dbReference type="InterPro" id="IPR013785">
    <property type="entry name" value="Aldolase_TIM"/>
</dbReference>
<dbReference type="Proteomes" id="UP000060699">
    <property type="component" value="Chromosome"/>
</dbReference>
<evidence type="ECO:0000256" key="3">
    <source>
        <dbReference type="ARBA" id="ARBA00022793"/>
    </source>
</evidence>
<evidence type="ECO:0000256" key="8">
    <source>
        <dbReference type="SAM" id="MobiDB-lite"/>
    </source>
</evidence>
<dbReference type="InterPro" id="IPR001754">
    <property type="entry name" value="OMPdeCOase_dom"/>
</dbReference>
<comment type="similarity">
    <text evidence="2 7">Belongs to the OMP decarboxylase family. Type 2 subfamily.</text>
</comment>
<protein>
    <recommendedName>
        <fullName evidence="7">Orotidine 5'-phosphate decarboxylase</fullName>
        <ecNumber evidence="7">4.1.1.23</ecNumber>
    </recommendedName>
    <alternativeName>
        <fullName evidence="7">OMP decarboxylase</fullName>
        <shortName evidence="7">OMPDCase</shortName>
        <shortName evidence="7">OMPdecase</shortName>
    </alternativeName>
</protein>
<dbReference type="GO" id="GO:0004590">
    <property type="term" value="F:orotidine-5'-phosphate decarboxylase activity"/>
    <property type="evidence" value="ECO:0007669"/>
    <property type="project" value="UniProtKB-UniRule"/>
</dbReference>
<accession>A0A0U3MNI1</accession>
<dbReference type="RefSeq" id="WP_058936891.1">
    <property type="nucleotide sequence ID" value="NZ_CP013729.1"/>
</dbReference>
<reference evidence="9 10" key="1">
    <citation type="submission" date="2015-12" db="EMBL/GenBank/DDBJ databases">
        <title>Complete genome of Roseateles depolymerans KCTC 42856.</title>
        <authorList>
            <person name="Kim K.M."/>
        </authorList>
    </citation>
    <scope>NUCLEOTIDE SEQUENCE [LARGE SCALE GENOMIC DNA]</scope>
    <source>
        <strain evidence="9 10">KCTC 42856</strain>
    </source>
</reference>
<dbReference type="SUPFAM" id="SSF51366">
    <property type="entry name" value="Ribulose-phoshate binding barrel"/>
    <property type="match status" value="1"/>
</dbReference>
<evidence type="ECO:0000256" key="2">
    <source>
        <dbReference type="ARBA" id="ARBA00008847"/>
    </source>
</evidence>
<dbReference type="InterPro" id="IPR018089">
    <property type="entry name" value="OMPdecase_AS"/>
</dbReference>
<dbReference type="CDD" id="cd04725">
    <property type="entry name" value="OMP_decarboxylase_like"/>
    <property type="match status" value="1"/>
</dbReference>
<dbReference type="UniPathway" id="UPA00070">
    <property type="reaction ID" value="UER00120"/>
</dbReference>
<dbReference type="PROSITE" id="PS00156">
    <property type="entry name" value="OMPDECASE"/>
    <property type="match status" value="1"/>
</dbReference>
<evidence type="ECO:0000256" key="6">
    <source>
        <dbReference type="ARBA" id="ARBA00049157"/>
    </source>
</evidence>
<keyword evidence="5 7" id="KW-0456">Lyase</keyword>
<feature type="region of interest" description="Disordered" evidence="8">
    <location>
        <begin position="268"/>
        <end position="287"/>
    </location>
</feature>
<feature type="active site" description="Proton donor" evidence="7">
    <location>
        <position position="95"/>
    </location>
</feature>
<name>A0A0U3MNI1_9BURK</name>
<comment type="catalytic activity">
    <reaction evidence="6 7">
        <text>orotidine 5'-phosphate + H(+) = UMP + CO2</text>
        <dbReference type="Rhea" id="RHEA:11596"/>
        <dbReference type="ChEBI" id="CHEBI:15378"/>
        <dbReference type="ChEBI" id="CHEBI:16526"/>
        <dbReference type="ChEBI" id="CHEBI:57538"/>
        <dbReference type="ChEBI" id="CHEBI:57865"/>
        <dbReference type="EC" id="4.1.1.23"/>
    </reaction>
</comment>
<dbReference type="PANTHER" id="PTHR43375">
    <property type="entry name" value="OROTIDINE 5'-PHOSPHATE DECARBOXYLASE"/>
    <property type="match status" value="1"/>
</dbReference>
<dbReference type="KEGG" id="rdp:RD2015_4611"/>
<dbReference type="EC" id="4.1.1.23" evidence="7"/>
<dbReference type="GO" id="GO:0044205">
    <property type="term" value="P:'de novo' UMP biosynthetic process"/>
    <property type="evidence" value="ECO:0007669"/>
    <property type="project" value="UniProtKB-UniRule"/>
</dbReference>
<evidence type="ECO:0000256" key="5">
    <source>
        <dbReference type="ARBA" id="ARBA00023239"/>
    </source>
</evidence>
<proteinExistence type="inferred from homology"/>
<dbReference type="STRING" id="76731.RD2015_4611"/>
<evidence type="ECO:0000313" key="10">
    <source>
        <dbReference type="Proteomes" id="UP000060699"/>
    </source>
</evidence>
<evidence type="ECO:0000313" key="9">
    <source>
        <dbReference type="EMBL" id="ALV09052.1"/>
    </source>
</evidence>
<dbReference type="GO" id="GO:0006207">
    <property type="term" value="P:'de novo' pyrimidine nucleobase biosynthetic process"/>
    <property type="evidence" value="ECO:0007669"/>
    <property type="project" value="InterPro"/>
</dbReference>
<dbReference type="EMBL" id="CP013729">
    <property type="protein sequence ID" value="ALV09052.1"/>
    <property type="molecule type" value="Genomic_DNA"/>
</dbReference>
<keyword evidence="10" id="KW-1185">Reference proteome</keyword>
<evidence type="ECO:0000256" key="7">
    <source>
        <dbReference type="HAMAP-Rule" id="MF_01215"/>
    </source>
</evidence>
<dbReference type="PATRIC" id="fig|76731.3.peg.4723"/>
<gene>
    <name evidence="7" type="primary">pyrF</name>
    <name evidence="9" type="ORF">RD2015_4611</name>
</gene>